<proteinExistence type="predicted"/>
<evidence type="ECO:0000313" key="2">
    <source>
        <dbReference type="Proteomes" id="UP000502823"/>
    </source>
</evidence>
<dbReference type="InParanoid" id="A0A6L2PSZ4"/>
<comment type="caution">
    <text evidence="1">The sequence shown here is derived from an EMBL/GenBank/DDBJ whole genome shotgun (WGS) entry which is preliminary data.</text>
</comment>
<gene>
    <name evidence="1" type="ORF">Cfor_01032</name>
</gene>
<dbReference type="PANTHER" id="PTHR21301:SF10">
    <property type="entry name" value="REVERSE TRANSCRIPTASE DOMAIN-CONTAINING PROTEIN"/>
    <property type="match status" value="1"/>
</dbReference>
<reference evidence="2" key="1">
    <citation type="submission" date="2020-01" db="EMBL/GenBank/DDBJ databases">
        <title>Draft genome sequence of the Termite Coptotermes fromosanus.</title>
        <authorList>
            <person name="Itakura S."/>
            <person name="Yosikawa Y."/>
            <person name="Umezawa K."/>
        </authorList>
    </citation>
    <scope>NUCLEOTIDE SEQUENCE [LARGE SCALE GENOMIC DNA]</scope>
</reference>
<dbReference type="Proteomes" id="UP000502823">
    <property type="component" value="Unassembled WGS sequence"/>
</dbReference>
<evidence type="ECO:0008006" key="3">
    <source>
        <dbReference type="Google" id="ProtNLM"/>
    </source>
</evidence>
<dbReference type="EMBL" id="BLKM01008377">
    <property type="protein sequence ID" value="GFG33545.1"/>
    <property type="molecule type" value="Genomic_DNA"/>
</dbReference>
<protein>
    <recommendedName>
        <fullName evidence="3">Reverse transcriptase domain-containing protein</fullName>
    </recommendedName>
</protein>
<dbReference type="OrthoDB" id="10063405at2759"/>
<accession>A0A6L2PSZ4</accession>
<sequence length="198" mass="23134">MKTTLIHNHNGENIIDEILALVKATINQNYFYYNNQYFKKEGLAMGAPTSALFSEFFLRCNQHTHVFNFLNPHNIKGYLRYVDDILITYNKSETDVNLLLKNFKNIHPKLTFTSELEIDNKLNFLDITIHKQNNSLQATIYRKPTTTDCIIPYNSNHPNEQKQAAIKYFVNRVNDYPIEKAKEINAIQHIAHNNSFPK</sequence>
<dbReference type="PANTHER" id="PTHR21301">
    <property type="entry name" value="REVERSE TRANSCRIPTASE"/>
    <property type="match status" value="1"/>
</dbReference>
<name>A0A6L2PSZ4_COPFO</name>
<dbReference type="AlphaFoldDB" id="A0A6L2PSZ4"/>
<organism evidence="1 2">
    <name type="scientific">Coptotermes formosanus</name>
    <name type="common">Formosan subterranean termite</name>
    <dbReference type="NCBI Taxonomy" id="36987"/>
    <lineage>
        <taxon>Eukaryota</taxon>
        <taxon>Metazoa</taxon>
        <taxon>Ecdysozoa</taxon>
        <taxon>Arthropoda</taxon>
        <taxon>Hexapoda</taxon>
        <taxon>Insecta</taxon>
        <taxon>Pterygota</taxon>
        <taxon>Neoptera</taxon>
        <taxon>Polyneoptera</taxon>
        <taxon>Dictyoptera</taxon>
        <taxon>Blattodea</taxon>
        <taxon>Blattoidea</taxon>
        <taxon>Termitoidae</taxon>
        <taxon>Rhinotermitidae</taxon>
        <taxon>Coptotermes</taxon>
    </lineage>
</organism>
<evidence type="ECO:0000313" key="1">
    <source>
        <dbReference type="EMBL" id="GFG33545.1"/>
    </source>
</evidence>
<keyword evidence="2" id="KW-1185">Reference proteome</keyword>